<dbReference type="AlphaFoldDB" id="A0AAN8A6J5"/>
<comment type="caution">
    <text evidence="1">The sequence shown here is derived from an EMBL/GenBank/DDBJ whole genome shotgun (WGS) entry which is preliminary data.</text>
</comment>
<protein>
    <submittedName>
        <fullName evidence="1">Uncharacterized protein</fullName>
    </submittedName>
</protein>
<dbReference type="Proteomes" id="UP001306508">
    <property type="component" value="Unassembled WGS sequence"/>
</dbReference>
<gene>
    <name evidence="1" type="ORF">RI543_003710</name>
</gene>
<evidence type="ECO:0000313" key="1">
    <source>
        <dbReference type="EMBL" id="KAK5778787.1"/>
    </source>
</evidence>
<organism evidence="1 2">
    <name type="scientific">Arxiozyma heterogenica</name>
    <dbReference type="NCBI Taxonomy" id="278026"/>
    <lineage>
        <taxon>Eukaryota</taxon>
        <taxon>Fungi</taxon>
        <taxon>Dikarya</taxon>
        <taxon>Ascomycota</taxon>
        <taxon>Saccharomycotina</taxon>
        <taxon>Saccharomycetes</taxon>
        <taxon>Saccharomycetales</taxon>
        <taxon>Saccharomycetaceae</taxon>
        <taxon>Arxiozyma</taxon>
    </lineage>
</organism>
<reference evidence="2" key="1">
    <citation type="submission" date="2023-07" db="EMBL/GenBank/DDBJ databases">
        <title>A draft genome of Kazachstania heterogenica Y-27499.</title>
        <authorList>
            <person name="Donic C."/>
            <person name="Kralova J.S."/>
            <person name="Fidel L."/>
            <person name="Ben-Dor S."/>
            <person name="Jung S."/>
        </authorList>
    </citation>
    <scope>NUCLEOTIDE SEQUENCE [LARGE SCALE GENOMIC DNA]</scope>
    <source>
        <strain evidence="2">Y27499</strain>
    </source>
</reference>
<evidence type="ECO:0000313" key="2">
    <source>
        <dbReference type="Proteomes" id="UP001306508"/>
    </source>
</evidence>
<accession>A0AAN8A6J5</accession>
<sequence>MIGFIKDLATSLDDLYHYLIYLVENDGKSSSTGEWGIRCNEMFNITQGRCEINYIDRSQNIPSISVSNKNNNQILQNNVTDADVLFGFVTVVFTTTNYDLEKQSLDTIPETK</sequence>
<keyword evidence="2" id="KW-1185">Reference proteome</keyword>
<name>A0AAN8A6J5_9SACH</name>
<proteinExistence type="predicted"/>
<dbReference type="EMBL" id="JAWIZZ010000051">
    <property type="protein sequence ID" value="KAK5778787.1"/>
    <property type="molecule type" value="Genomic_DNA"/>
</dbReference>